<protein>
    <recommendedName>
        <fullName evidence="4">Membrane protein 6-pyruvoyl-tetrahydropterin synthase-related domain-containing protein</fullName>
    </recommendedName>
</protein>
<feature type="transmembrane region" description="Helical" evidence="1">
    <location>
        <begin position="46"/>
        <end position="65"/>
    </location>
</feature>
<organism evidence="2 3">
    <name type="scientific">Ligilactobacillus araffinosus DSM 20653</name>
    <dbReference type="NCBI Taxonomy" id="1423820"/>
    <lineage>
        <taxon>Bacteria</taxon>
        <taxon>Bacillati</taxon>
        <taxon>Bacillota</taxon>
        <taxon>Bacilli</taxon>
        <taxon>Lactobacillales</taxon>
        <taxon>Lactobacillaceae</taxon>
        <taxon>Ligilactobacillus</taxon>
    </lineage>
</organism>
<proteinExistence type="predicted"/>
<feature type="transmembrane region" description="Helical" evidence="1">
    <location>
        <begin position="174"/>
        <end position="193"/>
    </location>
</feature>
<dbReference type="AlphaFoldDB" id="A0A0R1ZH73"/>
<feature type="transmembrane region" description="Helical" evidence="1">
    <location>
        <begin position="77"/>
        <end position="97"/>
    </location>
</feature>
<sequence>MSLENIWKSPINFKYFQHNASAVNLMYPWGTIYPMYLLIKLTGSLVGGYYIYFLLITFATLEITYQCVKRMKQTTLPSIFAAILYTFAICRTSDIYFRVDMGEVISMTFFPLVLLGIFQIFYEKTPHWKTLVIGMTLLVYTHVLSLVIAALLVLFFICLNLVKKQMNKQRFIALLKATGMSIVLGLGFLVPMLQTMLTVKVNGPGPMNLYVCSLIPRQLLDWSLNNIAGSRDVFNPVFLILFVVIILNLKKIKGFFKDVLFAAVFFTFITTSLFPWDVFQNMFGLLQFPWRFITMASLLFPVAASELVKDYQINYSQSKSIKLFNVLILGVLFAHWGTMTGVNQMDGYHVGSNSHFYLSQITKKADFNGLGDYYPAKSNGDAGYISDYKIYANDNWQHVKHKMSDSYNMKFSYDSDGSTTAILPVYFFPGEKVTVNGVHQAAQPSDADGATQVNLVDGSNKIEVKYGYTLLARIAWLISIIVCIIFNIKIFKQH</sequence>
<keyword evidence="1" id="KW-0812">Transmembrane</keyword>
<feature type="transmembrane region" description="Helical" evidence="1">
    <location>
        <begin position="466"/>
        <end position="488"/>
    </location>
</feature>
<evidence type="ECO:0000313" key="2">
    <source>
        <dbReference type="EMBL" id="KRM52308.1"/>
    </source>
</evidence>
<keyword evidence="1" id="KW-0472">Membrane</keyword>
<keyword evidence="3" id="KW-1185">Reference proteome</keyword>
<dbReference type="EMBL" id="AYYZ01000025">
    <property type="protein sequence ID" value="KRM52308.1"/>
    <property type="molecule type" value="Genomic_DNA"/>
</dbReference>
<feature type="transmembrane region" description="Helical" evidence="1">
    <location>
        <begin position="233"/>
        <end position="249"/>
    </location>
</feature>
<feature type="transmembrane region" description="Helical" evidence="1">
    <location>
        <begin position="320"/>
        <end position="338"/>
    </location>
</feature>
<accession>A0A0R1ZH73</accession>
<dbReference type="Proteomes" id="UP000051291">
    <property type="component" value="Unassembled WGS sequence"/>
</dbReference>
<feature type="transmembrane region" description="Helical" evidence="1">
    <location>
        <begin position="104"/>
        <end position="122"/>
    </location>
</feature>
<evidence type="ECO:0000256" key="1">
    <source>
        <dbReference type="SAM" id="Phobius"/>
    </source>
</evidence>
<dbReference type="STRING" id="1423820.FC64_GL000733"/>
<evidence type="ECO:0008006" key="4">
    <source>
        <dbReference type="Google" id="ProtNLM"/>
    </source>
</evidence>
<feature type="transmembrane region" description="Helical" evidence="1">
    <location>
        <begin position="288"/>
        <end position="308"/>
    </location>
</feature>
<feature type="transmembrane region" description="Helical" evidence="1">
    <location>
        <begin position="256"/>
        <end position="276"/>
    </location>
</feature>
<comment type="caution">
    <text evidence="2">The sequence shown here is derived from an EMBL/GenBank/DDBJ whole genome shotgun (WGS) entry which is preliminary data.</text>
</comment>
<dbReference type="PATRIC" id="fig|1423820.4.peg.744"/>
<feature type="transmembrane region" description="Helical" evidence="1">
    <location>
        <begin position="142"/>
        <end position="162"/>
    </location>
</feature>
<name>A0A0R1ZH73_9LACO</name>
<gene>
    <name evidence="2" type="ORF">FC64_GL000733</name>
</gene>
<evidence type="ECO:0000313" key="3">
    <source>
        <dbReference type="Proteomes" id="UP000051291"/>
    </source>
</evidence>
<reference evidence="2 3" key="1">
    <citation type="journal article" date="2015" name="Genome Announc.">
        <title>Expanding the biotechnology potential of lactobacilli through comparative genomics of 213 strains and associated genera.</title>
        <authorList>
            <person name="Sun Z."/>
            <person name="Harris H.M."/>
            <person name="McCann A."/>
            <person name="Guo C."/>
            <person name="Argimon S."/>
            <person name="Zhang W."/>
            <person name="Yang X."/>
            <person name="Jeffery I.B."/>
            <person name="Cooney J.C."/>
            <person name="Kagawa T.F."/>
            <person name="Liu W."/>
            <person name="Song Y."/>
            <person name="Salvetti E."/>
            <person name="Wrobel A."/>
            <person name="Rasinkangas P."/>
            <person name="Parkhill J."/>
            <person name="Rea M.C."/>
            <person name="O'Sullivan O."/>
            <person name="Ritari J."/>
            <person name="Douillard F.P."/>
            <person name="Paul Ross R."/>
            <person name="Yang R."/>
            <person name="Briner A.E."/>
            <person name="Felis G.E."/>
            <person name="de Vos W.M."/>
            <person name="Barrangou R."/>
            <person name="Klaenhammer T.R."/>
            <person name="Caufield P.W."/>
            <person name="Cui Y."/>
            <person name="Zhang H."/>
            <person name="O'Toole P.W."/>
        </authorList>
    </citation>
    <scope>NUCLEOTIDE SEQUENCE [LARGE SCALE GENOMIC DNA]</scope>
    <source>
        <strain evidence="2 3">DSM 20653</strain>
    </source>
</reference>
<keyword evidence="1" id="KW-1133">Transmembrane helix</keyword>